<organism evidence="1 2">
    <name type="scientific">Cercophora samala</name>
    <dbReference type="NCBI Taxonomy" id="330535"/>
    <lineage>
        <taxon>Eukaryota</taxon>
        <taxon>Fungi</taxon>
        <taxon>Dikarya</taxon>
        <taxon>Ascomycota</taxon>
        <taxon>Pezizomycotina</taxon>
        <taxon>Sordariomycetes</taxon>
        <taxon>Sordariomycetidae</taxon>
        <taxon>Sordariales</taxon>
        <taxon>Lasiosphaeriaceae</taxon>
        <taxon>Cercophora</taxon>
    </lineage>
</organism>
<dbReference type="Gene3D" id="1.25.40.10">
    <property type="entry name" value="Tetratricopeptide repeat domain"/>
    <property type="match status" value="1"/>
</dbReference>
<proteinExistence type="predicted"/>
<dbReference type="Proteomes" id="UP001174997">
    <property type="component" value="Unassembled WGS sequence"/>
</dbReference>
<dbReference type="SUPFAM" id="SSF48452">
    <property type="entry name" value="TPR-like"/>
    <property type="match status" value="1"/>
</dbReference>
<keyword evidence="2" id="KW-1185">Reference proteome</keyword>
<dbReference type="Pfam" id="PF06041">
    <property type="entry name" value="DUF924"/>
    <property type="match status" value="1"/>
</dbReference>
<dbReference type="InterPro" id="IPR010323">
    <property type="entry name" value="DUF924"/>
</dbReference>
<gene>
    <name evidence="1" type="ORF">QBC41DRAFT_398082</name>
</gene>
<dbReference type="InterPro" id="IPR011990">
    <property type="entry name" value="TPR-like_helical_dom_sf"/>
</dbReference>
<comment type="caution">
    <text evidence="1">The sequence shown here is derived from an EMBL/GenBank/DDBJ whole genome shotgun (WGS) entry which is preliminary data.</text>
</comment>
<protein>
    <submittedName>
        <fullName evidence="1">Uncharacterized protein</fullName>
    </submittedName>
</protein>
<evidence type="ECO:0000313" key="1">
    <source>
        <dbReference type="EMBL" id="KAK0666397.1"/>
    </source>
</evidence>
<dbReference type="AlphaFoldDB" id="A0AA39Z8V0"/>
<evidence type="ECO:0000313" key="2">
    <source>
        <dbReference type="Proteomes" id="UP001174997"/>
    </source>
</evidence>
<reference evidence="1" key="1">
    <citation type="submission" date="2023-06" db="EMBL/GenBank/DDBJ databases">
        <title>Genome-scale phylogeny and comparative genomics of the fungal order Sordariales.</title>
        <authorList>
            <consortium name="Lawrence Berkeley National Laboratory"/>
            <person name="Hensen N."/>
            <person name="Bonometti L."/>
            <person name="Westerberg I."/>
            <person name="Brannstrom I.O."/>
            <person name="Guillou S."/>
            <person name="Cros-Aarteil S."/>
            <person name="Calhoun S."/>
            <person name="Haridas S."/>
            <person name="Kuo A."/>
            <person name="Mondo S."/>
            <person name="Pangilinan J."/>
            <person name="Riley R."/>
            <person name="Labutti K."/>
            <person name="Andreopoulos B."/>
            <person name="Lipzen A."/>
            <person name="Chen C."/>
            <person name="Yanf M."/>
            <person name="Daum C."/>
            <person name="Ng V."/>
            <person name="Clum A."/>
            <person name="Steindorff A."/>
            <person name="Ohm R."/>
            <person name="Martin F."/>
            <person name="Silar P."/>
            <person name="Natvig D."/>
            <person name="Lalanne C."/>
            <person name="Gautier V."/>
            <person name="Ament-Velasquez S.L."/>
            <person name="Kruys A."/>
            <person name="Hutchinson M.I."/>
            <person name="Powell A.J."/>
            <person name="Barry K."/>
            <person name="Miller A.N."/>
            <person name="Grigoriev I.V."/>
            <person name="Debuchy R."/>
            <person name="Gladieux P."/>
            <person name="Thoren M.H."/>
            <person name="Johannesson H."/>
        </authorList>
    </citation>
    <scope>NUCLEOTIDE SEQUENCE</scope>
    <source>
        <strain evidence="1">CBS 307.81</strain>
    </source>
</reference>
<dbReference type="EMBL" id="JAULSY010000088">
    <property type="protein sequence ID" value="KAK0666397.1"/>
    <property type="molecule type" value="Genomic_DNA"/>
</dbReference>
<sequence>MGQKPATPPSPWPDLDNLLTPTLFTHLTTSRLPYTRNTPINFSHFGRDIFLADPFSPLVKDAAWPALLAISKYPLEKLPDLHERYLPSPSDDSYPEQCLGLLLLLDNLPRLLFKGIDARWTFDFFDHIAQRVVHSCIGLPEELRPDSWGRWRDRLGAGMDYWVGVRFWFGVVLVHSEKRSDQELGVMYTEETRRVVEEANGQIDPWREKREVVLSDVTMFPREFRQGPPQGQEVTREEWVFWAGMLMDCHRPVVERFGRYPWLNAITGRASTEEEEEYLDKIRHFAEVGEAARARVRRDLDDGRWSPLGIDSL</sequence>
<accession>A0AA39Z8V0</accession>
<name>A0AA39Z8V0_9PEZI</name>